<dbReference type="GO" id="GO:0008757">
    <property type="term" value="F:S-adenosylmethionine-dependent methyltransferase activity"/>
    <property type="evidence" value="ECO:0007669"/>
    <property type="project" value="InterPro"/>
</dbReference>
<reference evidence="3" key="1">
    <citation type="submission" date="2012-11" db="EMBL/GenBank/DDBJ databases">
        <authorList>
            <person name="Lucero-Rivera Y.E."/>
            <person name="Tovar-Ramirez D."/>
        </authorList>
    </citation>
    <scope>NUCLEOTIDE SEQUENCE [LARGE SCALE GENOMIC DNA]</scope>
    <source>
        <strain evidence="3">Araruama</strain>
    </source>
</reference>
<feature type="domain" description="CheR-type methyltransferase" evidence="1">
    <location>
        <begin position="1"/>
        <end position="262"/>
    </location>
</feature>
<comment type="caution">
    <text evidence="2">The sequence shown here is derived from an EMBL/GenBank/DDBJ whole genome shotgun (WGS) entry which is preliminary data.</text>
</comment>
<dbReference type="PRINTS" id="PR00996">
    <property type="entry name" value="CHERMTFRASE"/>
</dbReference>
<dbReference type="Gene3D" id="3.40.50.150">
    <property type="entry name" value="Vaccinia Virus protein VP39"/>
    <property type="match status" value="1"/>
</dbReference>
<keyword evidence="2" id="KW-0808">Transferase</keyword>
<dbReference type="InterPro" id="IPR022642">
    <property type="entry name" value="CheR_C"/>
</dbReference>
<dbReference type="InterPro" id="IPR011990">
    <property type="entry name" value="TPR-like_helical_dom_sf"/>
</dbReference>
<dbReference type="Gene3D" id="1.25.40.10">
    <property type="entry name" value="Tetratricopeptide repeat domain"/>
    <property type="match status" value="1"/>
</dbReference>
<dbReference type="PROSITE" id="PS50123">
    <property type="entry name" value="CHER"/>
    <property type="match status" value="1"/>
</dbReference>
<name>A0A1V1PGH2_9BACT</name>
<dbReference type="SUPFAM" id="SSF53335">
    <property type="entry name" value="S-adenosyl-L-methionine-dependent methyltransferases"/>
    <property type="match status" value="1"/>
</dbReference>
<sequence>MIQSLCTWITQKTGHHISQDNIDRVSFVLAELANDHNISEEELAYKVVNGKALSQEFIDQYMTTESYFMRYPSNMKLVARQFIPKLLKAGIKPFILSIPCARGEEPYSLSMILIDEGIALDKVNITAVDISRSCIEQAKKGKFSSYSFRRLPKPYIQRYFTKTGRNTYTIQSDIRSSVQFKQLNILSDILPAKTQKYHVIFCHNLFIYLNPNAINTALNQFDLFLDDDGWLFVDSSEGSHIAHRFKRVLFDDNHFVYVKQQSSKQLSKTYDRLSSYDKHPVTNKIPDIPKKTKTHPNIIKKIHVKPNVQNQLSKHLSHPDDHQINKAIFAYQGKDFSTAAKIFEDIIHQKNSSYASIAHMGLAKINADIDNDLEALENAEMAINLDQDSTNIIKLTPKDKADVFAIIALILQKKGMKSNALPYFEKLKALDDQHPALVMKKG</sequence>
<dbReference type="GO" id="GO:0032259">
    <property type="term" value="P:methylation"/>
    <property type="evidence" value="ECO:0007669"/>
    <property type="project" value="UniProtKB-KW"/>
</dbReference>
<dbReference type="Pfam" id="PF01739">
    <property type="entry name" value="CheR"/>
    <property type="match status" value="1"/>
</dbReference>
<proteinExistence type="predicted"/>
<dbReference type="AlphaFoldDB" id="A0A1V1PGH2"/>
<organism evidence="2 3">
    <name type="scientific">Candidatus Magnetoglobus multicellularis str. Araruama</name>
    <dbReference type="NCBI Taxonomy" id="890399"/>
    <lineage>
        <taxon>Bacteria</taxon>
        <taxon>Pseudomonadati</taxon>
        <taxon>Thermodesulfobacteriota</taxon>
        <taxon>Desulfobacteria</taxon>
        <taxon>Desulfobacterales</taxon>
        <taxon>Desulfobacteraceae</taxon>
        <taxon>Candidatus Magnetoglobus</taxon>
    </lineage>
</organism>
<dbReference type="Proteomes" id="UP000189670">
    <property type="component" value="Unassembled WGS sequence"/>
</dbReference>
<dbReference type="PANTHER" id="PTHR24422:SF10">
    <property type="entry name" value="CHEMOTAXIS PROTEIN METHYLTRANSFERASE 2"/>
    <property type="match status" value="1"/>
</dbReference>
<evidence type="ECO:0000313" key="2">
    <source>
        <dbReference type="EMBL" id="ETR74002.1"/>
    </source>
</evidence>
<dbReference type="InterPro" id="IPR050903">
    <property type="entry name" value="Bact_Chemotaxis_MeTrfase"/>
</dbReference>
<dbReference type="InterPro" id="IPR000780">
    <property type="entry name" value="CheR_MeTrfase"/>
</dbReference>
<dbReference type="SMART" id="SM00138">
    <property type="entry name" value="MeTrc"/>
    <property type="match status" value="1"/>
</dbReference>
<dbReference type="EMBL" id="ATBP01000027">
    <property type="protein sequence ID" value="ETR74002.1"/>
    <property type="molecule type" value="Genomic_DNA"/>
</dbReference>
<keyword evidence="2" id="KW-0489">Methyltransferase</keyword>
<protein>
    <submittedName>
        <fullName evidence="2">Chemotaxis protein methyltransferase CheR</fullName>
    </submittedName>
</protein>
<dbReference type="PANTHER" id="PTHR24422">
    <property type="entry name" value="CHEMOTAXIS PROTEIN METHYLTRANSFERASE"/>
    <property type="match status" value="1"/>
</dbReference>
<accession>A0A1V1PGH2</accession>
<dbReference type="InterPro" id="IPR029063">
    <property type="entry name" value="SAM-dependent_MTases_sf"/>
</dbReference>
<gene>
    <name evidence="2" type="ORF">OMM_00537</name>
</gene>
<evidence type="ECO:0000259" key="1">
    <source>
        <dbReference type="PROSITE" id="PS50123"/>
    </source>
</evidence>
<dbReference type="SUPFAM" id="SSF48452">
    <property type="entry name" value="TPR-like"/>
    <property type="match status" value="1"/>
</dbReference>
<evidence type="ECO:0000313" key="3">
    <source>
        <dbReference type="Proteomes" id="UP000189670"/>
    </source>
</evidence>